<keyword evidence="3" id="KW-0597">Phosphoprotein</keyword>
<comment type="caution">
    <text evidence="6">The sequence shown here is derived from an EMBL/GenBank/DDBJ whole genome shotgun (WGS) entry which is preliminary data.</text>
</comment>
<dbReference type="PROSITE" id="PS50110">
    <property type="entry name" value="RESPONSE_REGULATORY"/>
    <property type="match status" value="1"/>
</dbReference>
<sequence>MKLYQAAICEDQQESMNYINMELSKAFINKNFPIHFDCYTKAQELLYATCTVKNYHILFLDIDMPGMNGIELCRKIRKNNSNVMVIFITNKEELVFQTFEVRPFRFIRKAHFSEELPSLVSDIIREFQEQKGFMITIRELHSDKIYSFNIKEIIYIEVILKYCKIVTTSKEANIQYKIMDFEKHLREHGFLRPHRSFLVNYRYIFSIQKDSLILDNKASIPLSRNRVSAIKEEFISLIDEGVIE</sequence>
<evidence type="ECO:0000256" key="3">
    <source>
        <dbReference type="PROSITE-ProRule" id="PRU00169"/>
    </source>
</evidence>
<evidence type="ECO:0000256" key="1">
    <source>
        <dbReference type="ARBA" id="ARBA00018672"/>
    </source>
</evidence>
<dbReference type="Pfam" id="PF00072">
    <property type="entry name" value="Response_reg"/>
    <property type="match status" value="1"/>
</dbReference>
<dbReference type="Pfam" id="PF04397">
    <property type="entry name" value="LytTR"/>
    <property type="match status" value="1"/>
</dbReference>
<dbReference type="GO" id="GO:0000156">
    <property type="term" value="F:phosphorelay response regulator activity"/>
    <property type="evidence" value="ECO:0007669"/>
    <property type="project" value="InterPro"/>
</dbReference>
<dbReference type="SMART" id="SM00850">
    <property type="entry name" value="LytTR"/>
    <property type="match status" value="1"/>
</dbReference>
<dbReference type="InterPro" id="IPR001789">
    <property type="entry name" value="Sig_transdc_resp-reg_receiver"/>
</dbReference>
<dbReference type="Proteomes" id="UP001057868">
    <property type="component" value="Unassembled WGS sequence"/>
</dbReference>
<name>A0A9W5Y080_9CLOT</name>
<dbReference type="PANTHER" id="PTHR37299:SF1">
    <property type="entry name" value="STAGE 0 SPORULATION PROTEIN A HOMOLOG"/>
    <property type="match status" value="1"/>
</dbReference>
<dbReference type="Gene3D" id="3.40.50.2300">
    <property type="match status" value="1"/>
</dbReference>
<feature type="domain" description="HTH LytTR-type" evidence="5">
    <location>
        <begin position="143"/>
        <end position="236"/>
    </location>
</feature>
<accession>A0A9W5Y080</accession>
<organism evidence="6 7">
    <name type="scientific">Clostridium folliculivorans</name>
    <dbReference type="NCBI Taxonomy" id="2886038"/>
    <lineage>
        <taxon>Bacteria</taxon>
        <taxon>Bacillati</taxon>
        <taxon>Bacillota</taxon>
        <taxon>Clostridia</taxon>
        <taxon>Eubacteriales</taxon>
        <taxon>Clostridiaceae</taxon>
        <taxon>Clostridium</taxon>
    </lineage>
</organism>
<dbReference type="GO" id="GO:0003677">
    <property type="term" value="F:DNA binding"/>
    <property type="evidence" value="ECO:0007669"/>
    <property type="project" value="UniProtKB-KW"/>
</dbReference>
<proteinExistence type="predicted"/>
<dbReference type="SUPFAM" id="SSF52172">
    <property type="entry name" value="CheY-like"/>
    <property type="match status" value="1"/>
</dbReference>
<evidence type="ECO:0000313" key="6">
    <source>
        <dbReference type="EMBL" id="GKU24203.1"/>
    </source>
</evidence>
<evidence type="ECO:0000259" key="5">
    <source>
        <dbReference type="PROSITE" id="PS50930"/>
    </source>
</evidence>
<dbReference type="RefSeq" id="WP_261851225.1">
    <property type="nucleotide sequence ID" value="NZ_BQXY01000001.1"/>
</dbReference>
<dbReference type="AlphaFoldDB" id="A0A9W5Y080"/>
<dbReference type="InterPro" id="IPR011006">
    <property type="entry name" value="CheY-like_superfamily"/>
</dbReference>
<gene>
    <name evidence="6" type="ORF">CFOLD11_10290</name>
</gene>
<dbReference type="InterPro" id="IPR046947">
    <property type="entry name" value="LytR-like"/>
</dbReference>
<evidence type="ECO:0000313" key="7">
    <source>
        <dbReference type="Proteomes" id="UP001057868"/>
    </source>
</evidence>
<dbReference type="EMBL" id="BQXY01000001">
    <property type="protein sequence ID" value="GKU24203.1"/>
    <property type="molecule type" value="Genomic_DNA"/>
</dbReference>
<keyword evidence="6" id="KW-0238">DNA-binding</keyword>
<evidence type="ECO:0000256" key="2">
    <source>
        <dbReference type="ARBA" id="ARBA00024867"/>
    </source>
</evidence>
<protein>
    <recommendedName>
        <fullName evidence="1">Stage 0 sporulation protein A homolog</fullName>
    </recommendedName>
</protein>
<comment type="function">
    <text evidence="2">May play the central regulatory role in sporulation. It may be an element of the effector pathway responsible for the activation of sporulation genes in response to nutritional stress. Spo0A may act in concert with spo0H (a sigma factor) to control the expression of some genes that are critical to the sporulation process.</text>
</comment>
<dbReference type="PROSITE" id="PS50930">
    <property type="entry name" value="HTH_LYTTR"/>
    <property type="match status" value="1"/>
</dbReference>
<keyword evidence="7" id="KW-1185">Reference proteome</keyword>
<dbReference type="PANTHER" id="PTHR37299">
    <property type="entry name" value="TRANSCRIPTIONAL REGULATOR-RELATED"/>
    <property type="match status" value="1"/>
</dbReference>
<evidence type="ECO:0000259" key="4">
    <source>
        <dbReference type="PROSITE" id="PS50110"/>
    </source>
</evidence>
<dbReference type="InterPro" id="IPR007492">
    <property type="entry name" value="LytTR_DNA-bd_dom"/>
</dbReference>
<feature type="modified residue" description="4-aspartylphosphate" evidence="3">
    <location>
        <position position="61"/>
    </location>
</feature>
<reference evidence="6" key="1">
    <citation type="journal article" date="2023" name="Int. J. Syst. Evol. Microbiol.">
        <title>&lt;i&gt;Clostridium folliculivorans&lt;/i&gt; sp. nov., isolated from soil samples of an organic paddy in Japan.</title>
        <authorList>
            <person name="Tazawa J."/>
            <person name="Kobayashi H."/>
            <person name="Tanizawa Y."/>
            <person name="Uchino A."/>
            <person name="Tanaka F."/>
            <person name="Urashima Y."/>
            <person name="Miura S."/>
            <person name="Sakamoto M."/>
            <person name="Ohkuma M."/>
            <person name="Tohno M."/>
        </authorList>
    </citation>
    <scope>NUCLEOTIDE SEQUENCE</scope>
    <source>
        <strain evidence="6">D1-1</strain>
    </source>
</reference>
<feature type="domain" description="Response regulatory" evidence="4">
    <location>
        <begin position="5"/>
        <end position="124"/>
    </location>
</feature>
<dbReference type="Gene3D" id="2.40.50.1020">
    <property type="entry name" value="LytTr DNA-binding domain"/>
    <property type="match status" value="1"/>
</dbReference>
<dbReference type="CDD" id="cd00156">
    <property type="entry name" value="REC"/>
    <property type="match status" value="1"/>
</dbReference>
<dbReference type="SMART" id="SM00448">
    <property type="entry name" value="REC"/>
    <property type="match status" value="1"/>
</dbReference>